<dbReference type="OrthoDB" id="9765580at2"/>
<dbReference type="SUPFAM" id="SSF55729">
    <property type="entry name" value="Acyl-CoA N-acyltransferases (Nat)"/>
    <property type="match status" value="2"/>
</dbReference>
<comment type="caution">
    <text evidence="2">The sequence shown here is derived from an EMBL/GenBank/DDBJ whole genome shotgun (WGS) entry which is preliminary data.</text>
</comment>
<dbReference type="PANTHER" id="PTHR41373:SF1">
    <property type="entry name" value="PHOSPHATIDYLGLYCEROL LYSYLTRANSFERASE C-TERMINAL DOMAIN-CONTAINING PROTEIN"/>
    <property type="match status" value="1"/>
</dbReference>
<evidence type="ECO:0000259" key="1">
    <source>
        <dbReference type="Pfam" id="PF09924"/>
    </source>
</evidence>
<gene>
    <name evidence="2" type="ORF">EDC18_103444</name>
</gene>
<dbReference type="AlphaFoldDB" id="A0A4V2V0G1"/>
<dbReference type="InterPro" id="IPR024320">
    <property type="entry name" value="LPG_synthase_C"/>
</dbReference>
<dbReference type="PANTHER" id="PTHR41373">
    <property type="entry name" value="DUF2156 DOMAIN-CONTAINING PROTEIN"/>
    <property type="match status" value="1"/>
</dbReference>
<evidence type="ECO:0000313" key="2">
    <source>
        <dbReference type="EMBL" id="TCT15730.1"/>
    </source>
</evidence>
<organism evidence="2 3">
    <name type="scientific">Natranaerovirga pectinivora</name>
    <dbReference type="NCBI Taxonomy" id="682400"/>
    <lineage>
        <taxon>Bacteria</taxon>
        <taxon>Bacillati</taxon>
        <taxon>Bacillota</taxon>
        <taxon>Clostridia</taxon>
        <taxon>Lachnospirales</taxon>
        <taxon>Natranaerovirgaceae</taxon>
        <taxon>Natranaerovirga</taxon>
    </lineage>
</organism>
<dbReference type="EMBL" id="SMAL01000003">
    <property type="protein sequence ID" value="TCT15730.1"/>
    <property type="molecule type" value="Genomic_DNA"/>
</dbReference>
<dbReference type="Gene3D" id="3.40.630.30">
    <property type="match status" value="1"/>
</dbReference>
<dbReference type="InterPro" id="IPR016732">
    <property type="entry name" value="UCP018688"/>
</dbReference>
<dbReference type="RefSeq" id="WP_132251635.1">
    <property type="nucleotide sequence ID" value="NZ_SMAL01000003.1"/>
</dbReference>
<dbReference type="Pfam" id="PF09924">
    <property type="entry name" value="LPG_synthase_C"/>
    <property type="match status" value="1"/>
</dbReference>
<accession>A0A4V2V0G1</accession>
<proteinExistence type="predicted"/>
<dbReference type="Proteomes" id="UP000294902">
    <property type="component" value="Unassembled WGS sequence"/>
</dbReference>
<reference evidence="2 3" key="1">
    <citation type="submission" date="2019-03" db="EMBL/GenBank/DDBJ databases">
        <title>Genomic Encyclopedia of Type Strains, Phase IV (KMG-IV): sequencing the most valuable type-strain genomes for metagenomic binning, comparative biology and taxonomic classification.</title>
        <authorList>
            <person name="Goeker M."/>
        </authorList>
    </citation>
    <scope>NUCLEOTIDE SEQUENCE [LARGE SCALE GENOMIC DNA]</scope>
    <source>
        <strain evidence="2 3">DSM 24629</strain>
    </source>
</reference>
<sequence length="301" mass="36161">MTLEFKPLSVEDKKELEDYFKLNGNVSCEYNFNTIYLWNNLYKTHFYKTDNYVIFLNQYLDQYYSMMPLAKEEYYSEAFEIIWQYFNEELKMKLPMYAVEEKFAKHIIENYKDKFTVTKDRDNFDYIYSAEELRTLVGKKFNKKRNHVNAFMRDYEGRYEYRPITTDHLDEVMECLERWNDEKELIISNQLKAESKGIENVINNLDFLDMRAGGIWIDNKLEAFTIGSYSNNKTEAIIHSEKANYNIRGLYAAINQIFLQKAYPNIETVNREDDLGIPGIRKAKMSYRPIKLLKKYNIFQI</sequence>
<evidence type="ECO:0000313" key="3">
    <source>
        <dbReference type="Proteomes" id="UP000294902"/>
    </source>
</evidence>
<dbReference type="PIRSF" id="PIRSF018688">
    <property type="entry name" value="UCP018688"/>
    <property type="match status" value="1"/>
</dbReference>
<feature type="domain" description="Phosphatidylglycerol lysyltransferase C-terminal" evidence="1">
    <location>
        <begin position="27"/>
        <end position="298"/>
    </location>
</feature>
<keyword evidence="3" id="KW-1185">Reference proteome</keyword>
<dbReference type="InterPro" id="IPR016181">
    <property type="entry name" value="Acyl_CoA_acyltransferase"/>
</dbReference>
<name>A0A4V2V0G1_9FIRM</name>
<protein>
    <recommendedName>
        <fullName evidence="1">Phosphatidylglycerol lysyltransferase C-terminal domain-containing protein</fullName>
    </recommendedName>
</protein>